<dbReference type="SUPFAM" id="SSF53335">
    <property type="entry name" value="S-adenosyl-L-methionine-dependent methyltransferases"/>
    <property type="match status" value="1"/>
</dbReference>
<organism evidence="5 6">
    <name type="scientific">Theileria equi strain WA</name>
    <dbReference type="NCBI Taxonomy" id="1537102"/>
    <lineage>
        <taxon>Eukaryota</taxon>
        <taxon>Sar</taxon>
        <taxon>Alveolata</taxon>
        <taxon>Apicomplexa</taxon>
        <taxon>Aconoidasida</taxon>
        <taxon>Piroplasmida</taxon>
        <taxon>Theileriidae</taxon>
        <taxon>Theileria</taxon>
    </lineage>
</organism>
<dbReference type="GeneID" id="15805323"/>
<dbReference type="GO" id="GO:0032259">
    <property type="term" value="P:methylation"/>
    <property type="evidence" value="ECO:0007669"/>
    <property type="project" value="UniProtKB-KW"/>
</dbReference>
<gene>
    <name evidence="5" type="ORF">BEWA_007470</name>
</gene>
<keyword evidence="2" id="KW-0489">Methyltransferase</keyword>
<dbReference type="KEGG" id="beq:BEWA_007470"/>
<evidence type="ECO:0000256" key="3">
    <source>
        <dbReference type="ARBA" id="ARBA00022679"/>
    </source>
</evidence>
<evidence type="ECO:0000313" key="5">
    <source>
        <dbReference type="EMBL" id="AFZ81338.1"/>
    </source>
</evidence>
<dbReference type="Gene3D" id="3.40.50.150">
    <property type="entry name" value="Vaccinia Virus protein VP39"/>
    <property type="match status" value="1"/>
</dbReference>
<comment type="similarity">
    <text evidence="1">Belongs to the eukaryotic/archaeal PrmC-related family.</text>
</comment>
<evidence type="ECO:0000256" key="1">
    <source>
        <dbReference type="ARBA" id="ARBA00006149"/>
    </source>
</evidence>
<dbReference type="PRINTS" id="PR00507">
    <property type="entry name" value="N12N6MTFRASE"/>
</dbReference>
<evidence type="ECO:0000256" key="2">
    <source>
        <dbReference type="ARBA" id="ARBA00022603"/>
    </source>
</evidence>
<dbReference type="OrthoDB" id="406152at2759"/>
<keyword evidence="6" id="KW-1185">Reference proteome</keyword>
<dbReference type="PANTHER" id="PTHR45875">
    <property type="entry name" value="METHYLTRANSFERASE N6AMT1"/>
    <property type="match status" value="1"/>
</dbReference>
<proteinExistence type="inferred from homology"/>
<dbReference type="AlphaFoldDB" id="L0B1F9"/>
<accession>L0B1F9</accession>
<reference evidence="5 6" key="1">
    <citation type="journal article" date="2012" name="BMC Genomics">
        <title>Comparative genomic analysis and phylogenetic position of Theileria equi.</title>
        <authorList>
            <person name="Kappmeyer L.S."/>
            <person name="Thiagarajan M."/>
            <person name="Herndon D.R."/>
            <person name="Ramsay J.D."/>
            <person name="Caler E."/>
            <person name="Djikeng A."/>
            <person name="Gillespie J.J."/>
            <person name="Lau A.O."/>
            <person name="Roalson E.H."/>
            <person name="Silva J.C."/>
            <person name="Silva M.G."/>
            <person name="Suarez C.E."/>
            <person name="Ueti M.W."/>
            <person name="Nene V.M."/>
            <person name="Mealey R.H."/>
            <person name="Knowles D.P."/>
            <person name="Brayton K.A."/>
        </authorList>
    </citation>
    <scope>NUCLEOTIDE SEQUENCE [LARGE SCALE GENOMIC DNA]</scope>
    <source>
        <strain evidence="5 6">WA</strain>
    </source>
</reference>
<keyword evidence="3" id="KW-0808">Transferase</keyword>
<protein>
    <submittedName>
        <fullName evidence="5">Uncharacterized protein</fullName>
    </submittedName>
</protein>
<keyword evidence="4" id="KW-0949">S-adenosyl-L-methionine</keyword>
<dbReference type="RefSeq" id="XP_004831004.1">
    <property type="nucleotide sequence ID" value="XM_004830947.1"/>
</dbReference>
<dbReference type="STRING" id="1537102.L0B1F9"/>
<dbReference type="InterPro" id="IPR052190">
    <property type="entry name" value="Euk-Arch_PrmC-MTase"/>
</dbReference>
<dbReference type="GO" id="GO:0008276">
    <property type="term" value="F:protein methyltransferase activity"/>
    <property type="evidence" value="ECO:0007669"/>
    <property type="project" value="TreeGrafter"/>
</dbReference>
<dbReference type="VEuPathDB" id="PiroplasmaDB:BEWA_007470"/>
<dbReference type="GO" id="GO:0035657">
    <property type="term" value="C:eRF1 methyltransferase complex"/>
    <property type="evidence" value="ECO:0007669"/>
    <property type="project" value="TreeGrafter"/>
</dbReference>
<dbReference type="PROSITE" id="PS00092">
    <property type="entry name" value="N6_MTASE"/>
    <property type="match status" value="1"/>
</dbReference>
<dbReference type="GO" id="GO:0003676">
    <property type="term" value="F:nucleic acid binding"/>
    <property type="evidence" value="ECO:0007669"/>
    <property type="project" value="InterPro"/>
</dbReference>
<evidence type="ECO:0000256" key="4">
    <source>
        <dbReference type="ARBA" id="ARBA00022691"/>
    </source>
</evidence>
<dbReference type="Proteomes" id="UP000031512">
    <property type="component" value="Chromosome 3"/>
</dbReference>
<name>L0B1F9_THEEQ</name>
<dbReference type="InterPro" id="IPR029063">
    <property type="entry name" value="SAM-dependent_MTases_sf"/>
</dbReference>
<dbReference type="EMBL" id="CP001670">
    <property type="protein sequence ID" value="AFZ81338.1"/>
    <property type="molecule type" value="Genomic_DNA"/>
</dbReference>
<sequence>MSNTIDYSHMDNSTYKENVYTPSEDTFFFVDILKEDIPRILALEPLFVLEVGSGSGYISTYLLKLFESHLSNGSNVPLALESEIVRTDHSEAIQHLPFLVAVDINNRANESTMDMFKLNSVSSYSDVVCIDLLGESTVNRFFDLVLFNPPYVPCEYGLSGSQNLIDCAWNGGINGAEVIVSFIESVGSYLSENGVVYLLVEKRNKIDTIIRIVEDNGFKANLIGTRKIIGETLSMIRFSRSDEYNANT</sequence>
<dbReference type="eggNOG" id="KOG3191">
    <property type="taxonomic scope" value="Eukaryota"/>
</dbReference>
<dbReference type="InterPro" id="IPR002052">
    <property type="entry name" value="DNA_methylase_N6_adenine_CS"/>
</dbReference>
<dbReference type="PANTHER" id="PTHR45875:SF1">
    <property type="entry name" value="METHYLTRANSFERASE N6AMT1"/>
    <property type="match status" value="1"/>
</dbReference>
<dbReference type="GO" id="GO:0008757">
    <property type="term" value="F:S-adenosylmethionine-dependent methyltransferase activity"/>
    <property type="evidence" value="ECO:0007669"/>
    <property type="project" value="TreeGrafter"/>
</dbReference>
<evidence type="ECO:0000313" key="6">
    <source>
        <dbReference type="Proteomes" id="UP000031512"/>
    </source>
</evidence>